<reference evidence="2 3" key="1">
    <citation type="submission" date="2020-06" db="EMBL/GenBank/DDBJ databases">
        <title>Oricola thermophila sp. nov. isolated from a tidal sediments.</title>
        <authorList>
            <person name="Kwon K.K."/>
            <person name="Yang S.-H."/>
            <person name="Park M.-J."/>
        </authorList>
    </citation>
    <scope>NUCLEOTIDE SEQUENCE [LARGE SCALE GENOMIC DNA]</scope>
    <source>
        <strain evidence="2 3">MEBiC13590</strain>
    </source>
</reference>
<dbReference type="Pfam" id="PF01841">
    <property type="entry name" value="Transglut_core"/>
    <property type="match status" value="1"/>
</dbReference>
<dbReference type="SUPFAM" id="SSF54001">
    <property type="entry name" value="Cysteine proteinases"/>
    <property type="match status" value="1"/>
</dbReference>
<name>A0A6N1VDN9_9HYPH</name>
<sequence>MVTADITGITVEVDPEPALDGRLLAPVGIPTPYQLPVAFTVKGGTFSLTGETTSGQTMALIEPDGTGKVTLGYRFAEIAGHYPDPIFHPRDNRYTRAADELVSDARGIAGRARDGHAAIAAIVNDTAEKFTYGHPTTRFYEGKEEIPHLGCGLTEGSCVDINTYLIAALRAAGFEAGYVTGYFFPAEKNGCCEDMHCWVVTRHEGVVLEWDIAHHLKMGRRDICSGLNPKPGSRVAMAHSMGLDFPELGIAELKLVGEPLWLDGNGGVMPATPDIRMARIPADGNAQRASG</sequence>
<dbReference type="AlphaFoldDB" id="A0A6N1VDN9"/>
<dbReference type="RefSeq" id="WP_175276846.1">
    <property type="nucleotide sequence ID" value="NZ_CP054836.1"/>
</dbReference>
<accession>A0A6N1VDN9</accession>
<feature type="domain" description="Transglutaminase-like" evidence="1">
    <location>
        <begin position="105"/>
        <end position="199"/>
    </location>
</feature>
<organism evidence="2 3">
    <name type="scientific">Oricola thermophila</name>
    <dbReference type="NCBI Taxonomy" id="2742145"/>
    <lineage>
        <taxon>Bacteria</taxon>
        <taxon>Pseudomonadati</taxon>
        <taxon>Pseudomonadota</taxon>
        <taxon>Alphaproteobacteria</taxon>
        <taxon>Hyphomicrobiales</taxon>
        <taxon>Ahrensiaceae</taxon>
        <taxon>Oricola</taxon>
    </lineage>
</organism>
<dbReference type="EMBL" id="CP054836">
    <property type="protein sequence ID" value="QKV18954.1"/>
    <property type="molecule type" value="Genomic_DNA"/>
</dbReference>
<keyword evidence="3" id="KW-1185">Reference proteome</keyword>
<gene>
    <name evidence="2" type="ORF">HTY61_11070</name>
</gene>
<protein>
    <submittedName>
        <fullName evidence="2">Transglutaminase domain-containing protein</fullName>
    </submittedName>
</protein>
<dbReference type="Proteomes" id="UP000509367">
    <property type="component" value="Chromosome"/>
</dbReference>
<dbReference type="InterPro" id="IPR002931">
    <property type="entry name" value="Transglutaminase-like"/>
</dbReference>
<dbReference type="Gene3D" id="3.10.620.30">
    <property type="match status" value="1"/>
</dbReference>
<evidence type="ECO:0000313" key="3">
    <source>
        <dbReference type="Proteomes" id="UP000509367"/>
    </source>
</evidence>
<dbReference type="KEGG" id="orm:HTY61_11070"/>
<proteinExistence type="predicted"/>
<evidence type="ECO:0000313" key="2">
    <source>
        <dbReference type="EMBL" id="QKV18954.1"/>
    </source>
</evidence>
<evidence type="ECO:0000259" key="1">
    <source>
        <dbReference type="Pfam" id="PF01841"/>
    </source>
</evidence>
<dbReference type="InterPro" id="IPR038765">
    <property type="entry name" value="Papain-like_cys_pep_sf"/>
</dbReference>